<reference evidence="2 3" key="1">
    <citation type="journal article" date="2016" name="Nat. Commun.">
        <title>Thousands of microbial genomes shed light on interconnected biogeochemical processes in an aquifer system.</title>
        <authorList>
            <person name="Anantharaman K."/>
            <person name="Brown C.T."/>
            <person name="Hug L.A."/>
            <person name="Sharon I."/>
            <person name="Castelle C.J."/>
            <person name="Probst A.J."/>
            <person name="Thomas B.C."/>
            <person name="Singh A."/>
            <person name="Wilkins M.J."/>
            <person name="Karaoz U."/>
            <person name="Brodie E.L."/>
            <person name="Williams K.H."/>
            <person name="Hubbard S.S."/>
            <person name="Banfield J.F."/>
        </authorList>
    </citation>
    <scope>NUCLEOTIDE SEQUENCE [LARGE SCALE GENOMIC DNA]</scope>
</reference>
<keyword evidence="1" id="KW-0812">Transmembrane</keyword>
<protein>
    <submittedName>
        <fullName evidence="2">Uncharacterized protein</fullName>
    </submittedName>
</protein>
<evidence type="ECO:0000313" key="3">
    <source>
        <dbReference type="Proteomes" id="UP000178869"/>
    </source>
</evidence>
<organism evidence="2 3">
    <name type="scientific">Candidatus Terrybacteria bacterium RIFCSPHIGHO2_01_FULL_43_35</name>
    <dbReference type="NCBI Taxonomy" id="1802361"/>
    <lineage>
        <taxon>Bacteria</taxon>
        <taxon>Candidatus Terryibacteriota</taxon>
    </lineage>
</organism>
<dbReference type="EMBL" id="MHSR01000009">
    <property type="protein sequence ID" value="OHA46949.1"/>
    <property type="molecule type" value="Genomic_DNA"/>
</dbReference>
<accession>A0A1G2PGS0</accession>
<gene>
    <name evidence="2" type="ORF">A2828_02810</name>
</gene>
<keyword evidence="1" id="KW-1133">Transmembrane helix</keyword>
<dbReference type="Proteomes" id="UP000178869">
    <property type="component" value="Unassembled WGS sequence"/>
</dbReference>
<comment type="caution">
    <text evidence="2">The sequence shown here is derived from an EMBL/GenBank/DDBJ whole genome shotgun (WGS) entry which is preliminary data.</text>
</comment>
<feature type="transmembrane region" description="Helical" evidence="1">
    <location>
        <begin position="143"/>
        <end position="163"/>
    </location>
</feature>
<feature type="transmembrane region" description="Helical" evidence="1">
    <location>
        <begin position="209"/>
        <end position="229"/>
    </location>
</feature>
<keyword evidence="1" id="KW-0472">Membrane</keyword>
<feature type="transmembrane region" description="Helical" evidence="1">
    <location>
        <begin position="17"/>
        <end position="42"/>
    </location>
</feature>
<sequence length="246" mass="27951">MDLGSQSYGLWSPTPQVIWGVLVWKLPVIAGLAICVLLAIVFLTKLSPLKRRRILLLSFVIAVLAIVFSSSAITWLQYKAFTTGFIKYAMPPYKPITFYFTSYAFFTFWATWIVGLAVTLAMSAYWWFVKKQSGGLRINTDEILVFMLFGTLSGWPGVLVYVITILLLYISALFVLNAIKINLLQIFLRKALKPLAKFIVRGEQEIRIPILYFFLLAAPVSLLASSVIFKALHLNWLYIVPRLLNQ</sequence>
<dbReference type="AlphaFoldDB" id="A0A1G2PGS0"/>
<name>A0A1G2PGS0_9BACT</name>
<feature type="transmembrane region" description="Helical" evidence="1">
    <location>
        <begin position="54"/>
        <end position="76"/>
    </location>
</feature>
<evidence type="ECO:0000313" key="2">
    <source>
        <dbReference type="EMBL" id="OHA46949.1"/>
    </source>
</evidence>
<proteinExistence type="predicted"/>
<feature type="transmembrane region" description="Helical" evidence="1">
    <location>
        <begin position="169"/>
        <end position="188"/>
    </location>
</feature>
<evidence type="ECO:0000256" key="1">
    <source>
        <dbReference type="SAM" id="Phobius"/>
    </source>
</evidence>
<feature type="transmembrane region" description="Helical" evidence="1">
    <location>
        <begin position="96"/>
        <end position="122"/>
    </location>
</feature>